<reference evidence="1 2" key="1">
    <citation type="journal article" date="2016" name="BMC Genomics">
        <title>Type VI secretion systems of human gut Bacteroidales segregate into three genetic architectures, two of which are contained on mobile genetic elements.</title>
        <authorList>
            <person name="Coyne M.J."/>
            <person name="Roelofs K.G."/>
            <person name="Comstock L.E."/>
        </authorList>
    </citation>
    <scope>NUCLEOTIDE SEQUENCE [LARGE SCALE GENOMIC DNA]</scope>
    <source>
        <strain evidence="1 2">CL09T03C01</strain>
    </source>
</reference>
<evidence type="ECO:0000313" key="2">
    <source>
        <dbReference type="Proteomes" id="UP000056419"/>
    </source>
</evidence>
<keyword evidence="2" id="KW-1185">Reference proteome</keyword>
<gene>
    <name evidence="1" type="ORF">AA415_03218</name>
</gene>
<name>A0A108T1G1_BACSE</name>
<comment type="caution">
    <text evidence="1">The sequence shown here is derived from an EMBL/GenBank/DDBJ whole genome shotgun (WGS) entry which is preliminary data.</text>
</comment>
<sequence length="113" mass="13385">MDNNGYRLLLPEGTLDYFIISDVKESASEIVIYLEEKNEVPKEYAGMKVESKVFYEPVVVQDFPIRGKKLFLNVRRRRWVVKDENRYVSRDWKLVAGGSRMTHEFASFLKELY</sequence>
<dbReference type="STRING" id="46506.AA415_03218"/>
<dbReference type="AlphaFoldDB" id="A0A108T1G1"/>
<evidence type="ECO:0000313" key="1">
    <source>
        <dbReference type="EMBL" id="KWR51589.1"/>
    </source>
</evidence>
<dbReference type="PATRIC" id="fig|46506.5.peg.3478"/>
<evidence type="ECO:0008006" key="3">
    <source>
        <dbReference type="Google" id="ProtNLM"/>
    </source>
</evidence>
<organism evidence="1 2">
    <name type="scientific">Bacteroides stercoris</name>
    <dbReference type="NCBI Taxonomy" id="46506"/>
    <lineage>
        <taxon>Bacteria</taxon>
        <taxon>Pseudomonadati</taxon>
        <taxon>Bacteroidota</taxon>
        <taxon>Bacteroidia</taxon>
        <taxon>Bacteroidales</taxon>
        <taxon>Bacteroidaceae</taxon>
        <taxon>Bacteroides</taxon>
    </lineage>
</organism>
<dbReference type="RefSeq" id="WP_060386708.1">
    <property type="nucleotide sequence ID" value="NZ_CAXVLE010000063.1"/>
</dbReference>
<dbReference type="EMBL" id="LRGC01000046">
    <property type="protein sequence ID" value="KWR51589.1"/>
    <property type="molecule type" value="Genomic_DNA"/>
</dbReference>
<dbReference type="Proteomes" id="UP000056419">
    <property type="component" value="Unassembled WGS sequence"/>
</dbReference>
<protein>
    <recommendedName>
        <fullName evidence="3">Transposase family protein</fullName>
    </recommendedName>
</protein>
<proteinExistence type="predicted"/>
<accession>A0A108T1G1</accession>